<protein>
    <submittedName>
        <fullName evidence="2">Uncharacterized protein</fullName>
    </submittedName>
</protein>
<sequence length="75" mass="8720">MYNECLRKRSWNPVHLQVVVHFLAVTFFKWYCTIIFGKPTMVFTMSNVTHSHLQSIVVHYTVHTVGHSKCVALCP</sequence>
<name>A0A0E9X6C8_ANGAN</name>
<reference evidence="2" key="2">
    <citation type="journal article" date="2015" name="Fish Shellfish Immunol.">
        <title>Early steps in the European eel (Anguilla anguilla)-Vibrio vulnificus interaction in the gills: Role of the RtxA13 toxin.</title>
        <authorList>
            <person name="Callol A."/>
            <person name="Pajuelo D."/>
            <person name="Ebbesson L."/>
            <person name="Teles M."/>
            <person name="MacKenzie S."/>
            <person name="Amaro C."/>
        </authorList>
    </citation>
    <scope>NUCLEOTIDE SEQUENCE</scope>
</reference>
<keyword evidence="1" id="KW-0812">Transmembrane</keyword>
<reference evidence="2" key="1">
    <citation type="submission" date="2014-11" db="EMBL/GenBank/DDBJ databases">
        <authorList>
            <person name="Amaro Gonzalez C."/>
        </authorList>
    </citation>
    <scope>NUCLEOTIDE SEQUENCE</scope>
</reference>
<accession>A0A0E9X6C8</accession>
<proteinExistence type="predicted"/>
<feature type="transmembrane region" description="Helical" evidence="1">
    <location>
        <begin position="18"/>
        <end position="37"/>
    </location>
</feature>
<evidence type="ECO:0000256" key="1">
    <source>
        <dbReference type="SAM" id="Phobius"/>
    </source>
</evidence>
<keyword evidence="1" id="KW-0472">Membrane</keyword>
<keyword evidence="1" id="KW-1133">Transmembrane helix</keyword>
<dbReference type="AlphaFoldDB" id="A0A0E9X6C8"/>
<organism evidence="2">
    <name type="scientific">Anguilla anguilla</name>
    <name type="common">European freshwater eel</name>
    <name type="synonym">Muraena anguilla</name>
    <dbReference type="NCBI Taxonomy" id="7936"/>
    <lineage>
        <taxon>Eukaryota</taxon>
        <taxon>Metazoa</taxon>
        <taxon>Chordata</taxon>
        <taxon>Craniata</taxon>
        <taxon>Vertebrata</taxon>
        <taxon>Euteleostomi</taxon>
        <taxon>Actinopterygii</taxon>
        <taxon>Neopterygii</taxon>
        <taxon>Teleostei</taxon>
        <taxon>Anguilliformes</taxon>
        <taxon>Anguillidae</taxon>
        <taxon>Anguilla</taxon>
    </lineage>
</organism>
<dbReference type="EMBL" id="GBXM01010561">
    <property type="protein sequence ID" value="JAH98016.1"/>
    <property type="molecule type" value="Transcribed_RNA"/>
</dbReference>
<evidence type="ECO:0000313" key="2">
    <source>
        <dbReference type="EMBL" id="JAH98016.1"/>
    </source>
</evidence>